<evidence type="ECO:0000313" key="2">
    <source>
        <dbReference type="Proteomes" id="UP001501867"/>
    </source>
</evidence>
<keyword evidence="2" id="KW-1185">Reference proteome</keyword>
<comment type="caution">
    <text evidence="1">The sequence shown here is derived from an EMBL/GenBank/DDBJ whole genome shotgun (WGS) entry which is preliminary data.</text>
</comment>
<gene>
    <name evidence="1" type="ORF">GCM10010302_78590</name>
</gene>
<protein>
    <submittedName>
        <fullName evidence="1">Uncharacterized protein</fullName>
    </submittedName>
</protein>
<reference evidence="2" key="1">
    <citation type="journal article" date="2019" name="Int. J. Syst. Evol. Microbiol.">
        <title>The Global Catalogue of Microorganisms (GCM) 10K type strain sequencing project: providing services to taxonomists for standard genome sequencing and annotation.</title>
        <authorList>
            <consortium name="The Broad Institute Genomics Platform"/>
            <consortium name="The Broad Institute Genome Sequencing Center for Infectious Disease"/>
            <person name="Wu L."/>
            <person name="Ma J."/>
        </authorList>
    </citation>
    <scope>NUCLEOTIDE SEQUENCE [LARGE SCALE GENOMIC DNA]</scope>
    <source>
        <strain evidence="2">JCM 4505</strain>
    </source>
</reference>
<dbReference type="Proteomes" id="UP001501867">
    <property type="component" value="Unassembled WGS sequence"/>
</dbReference>
<evidence type="ECO:0000313" key="1">
    <source>
        <dbReference type="EMBL" id="GAA0327910.1"/>
    </source>
</evidence>
<name>A0ABP3FW09_9ACTN</name>
<proteinExistence type="predicted"/>
<organism evidence="1 2">
    <name type="scientific">Streptomyces polychromogenes</name>
    <dbReference type="NCBI Taxonomy" id="67342"/>
    <lineage>
        <taxon>Bacteria</taxon>
        <taxon>Bacillati</taxon>
        <taxon>Actinomycetota</taxon>
        <taxon>Actinomycetes</taxon>
        <taxon>Kitasatosporales</taxon>
        <taxon>Streptomycetaceae</taxon>
        <taxon>Streptomyces</taxon>
    </lineage>
</organism>
<sequence>MLEMLRGEVFVGAEVVARERGGRGGGAIEKLVHDHVVVLLSDFTETDPPGINLALHTVNHPELTAHRKRVTHLKGIPALLAIVHYELDREGTSRKGLHTEHAEEAE</sequence>
<dbReference type="EMBL" id="BAAABV010000047">
    <property type="protein sequence ID" value="GAA0327910.1"/>
    <property type="molecule type" value="Genomic_DNA"/>
</dbReference>
<accession>A0ABP3FW09</accession>